<name>A0ABT9XXL0_9BACI</name>
<protein>
    <recommendedName>
        <fullName evidence="3">Helix-turn-helix domain-containing protein</fullName>
    </recommendedName>
</protein>
<reference evidence="1 2" key="1">
    <citation type="submission" date="2023-07" db="EMBL/GenBank/DDBJ databases">
        <title>Genomic Encyclopedia of Type Strains, Phase IV (KMG-IV): sequencing the most valuable type-strain genomes for metagenomic binning, comparative biology and taxonomic classification.</title>
        <authorList>
            <person name="Goeker M."/>
        </authorList>
    </citation>
    <scope>NUCLEOTIDE SEQUENCE [LARGE SCALE GENOMIC DNA]</scope>
    <source>
        <strain evidence="1 2">DSM 27594</strain>
    </source>
</reference>
<dbReference type="RefSeq" id="WP_307409991.1">
    <property type="nucleotide sequence ID" value="NZ_JAUSTW010000005.1"/>
</dbReference>
<sequence>MHLKSGKVEGFEQYSQFTSLKEFNSHFESWMLDYKHEFTKGELAGLKRLVRFAAKVPGVCNAKIATVLKAINEEYNNNGISRSTFKRMIIKARDFGIFTVYETERKNGSQSSNLYVFNRFPANEPPKEEIMDHHNETIDLLKTKNQKITKRKEETSEMIQPNKCNEKTLELDHTYVSNRVPQPFVQFVKCFFSEAKTIEEYWHMTQIAAYRYNLEKETDQIVDISIQSFKQLIRKLKFTNAIKKPIAYFFGILNKKLDKVFHEELFELGEKANRGMKVMEVHMGGEMITLDW</sequence>
<proteinExistence type="predicted"/>
<dbReference type="Proteomes" id="UP001224122">
    <property type="component" value="Unassembled WGS sequence"/>
</dbReference>
<comment type="caution">
    <text evidence="1">The sequence shown here is derived from an EMBL/GenBank/DDBJ whole genome shotgun (WGS) entry which is preliminary data.</text>
</comment>
<dbReference type="EMBL" id="JAUSTW010000005">
    <property type="protein sequence ID" value="MDQ0200305.1"/>
    <property type="molecule type" value="Genomic_DNA"/>
</dbReference>
<organism evidence="1 2">
    <name type="scientific">Neobacillus ginsengisoli</name>
    <dbReference type="NCBI Taxonomy" id="904295"/>
    <lineage>
        <taxon>Bacteria</taxon>
        <taxon>Bacillati</taxon>
        <taxon>Bacillota</taxon>
        <taxon>Bacilli</taxon>
        <taxon>Bacillales</taxon>
        <taxon>Bacillaceae</taxon>
        <taxon>Neobacillus</taxon>
    </lineage>
</organism>
<evidence type="ECO:0000313" key="2">
    <source>
        <dbReference type="Proteomes" id="UP001224122"/>
    </source>
</evidence>
<keyword evidence="2" id="KW-1185">Reference proteome</keyword>
<accession>A0ABT9XXL0</accession>
<evidence type="ECO:0000313" key="1">
    <source>
        <dbReference type="EMBL" id="MDQ0200305.1"/>
    </source>
</evidence>
<gene>
    <name evidence="1" type="ORF">J2S10_003488</name>
</gene>
<evidence type="ECO:0008006" key="3">
    <source>
        <dbReference type="Google" id="ProtNLM"/>
    </source>
</evidence>